<dbReference type="EMBL" id="EF091700">
    <property type="protein sequence ID" value="ABK80757.1"/>
    <property type="molecule type" value="mRNA"/>
</dbReference>
<name>A1E0W0_FICPW</name>
<dbReference type="PANTHER" id="PTHR35496">
    <property type="entry name" value="2S SEED STORAGE PROTEIN 1-RELATED"/>
    <property type="match status" value="1"/>
</dbReference>
<evidence type="ECO:0000313" key="9">
    <source>
        <dbReference type="EMBL" id="ABK80757.1"/>
    </source>
</evidence>
<comment type="similarity">
    <text evidence="2">Belongs to the 2S seed storage albumins family.</text>
</comment>
<evidence type="ECO:0000256" key="7">
    <source>
        <dbReference type="SAM" id="SignalP"/>
    </source>
</evidence>
<keyword evidence="7" id="KW-0732">Signal</keyword>
<dbReference type="InterPro" id="IPR036312">
    <property type="entry name" value="Bifun_inhib/LTP/seed_sf"/>
</dbReference>
<reference evidence="9" key="2">
    <citation type="journal article" date="2008" name="Biosci. Biotechnol. Biochem.">
        <title>Gene families encoding 11S globulin and 2S albumin isoforms of jelly fig (Ficus awkeotsang) Achenes.</title>
        <authorList>
            <person name="Chua A.C."/>
            <person name="Hsiao E.S."/>
            <person name="Yang Y.C."/>
            <person name="Lin L.J."/>
            <person name="Chou W.M."/>
            <person name="Tzen J.T."/>
        </authorList>
    </citation>
    <scope>NUCLEOTIDE SEQUENCE</scope>
</reference>
<dbReference type="Gene3D" id="1.10.110.10">
    <property type="entry name" value="Plant lipid-transfer and hydrophobic proteins"/>
    <property type="match status" value="1"/>
</dbReference>
<dbReference type="GO" id="GO:0045735">
    <property type="term" value="F:nutrient reservoir activity"/>
    <property type="evidence" value="ECO:0007669"/>
    <property type="project" value="UniProtKB-KW"/>
</dbReference>
<evidence type="ECO:0000259" key="8">
    <source>
        <dbReference type="SMART" id="SM00499"/>
    </source>
</evidence>
<keyword evidence="3" id="KW-0813">Transport</keyword>
<dbReference type="InterPro" id="IPR016140">
    <property type="entry name" value="Bifunc_inhib/LTP/seed_store"/>
</dbReference>
<proteinExistence type="evidence at transcript level"/>
<dbReference type="PANTHER" id="PTHR35496:SF4">
    <property type="entry name" value="2S SULFUR-RICH SEED STORAGE PROTEIN 2-LIKE"/>
    <property type="match status" value="1"/>
</dbReference>
<dbReference type="Pfam" id="PF00234">
    <property type="entry name" value="Tryp_alpha_amyl"/>
    <property type="match status" value="1"/>
</dbReference>
<feature type="chain" id="PRO_5002634672" evidence="7">
    <location>
        <begin position="21"/>
        <end position="132"/>
    </location>
</feature>
<evidence type="ECO:0000256" key="4">
    <source>
        <dbReference type="ARBA" id="ARBA00022761"/>
    </source>
</evidence>
<keyword evidence="6" id="KW-0708">Seed storage protein</keyword>
<evidence type="ECO:0000256" key="1">
    <source>
        <dbReference type="ARBA" id="ARBA00003211"/>
    </source>
</evidence>
<evidence type="ECO:0000256" key="3">
    <source>
        <dbReference type="ARBA" id="ARBA00022448"/>
    </source>
</evidence>
<protein>
    <submittedName>
        <fullName evidence="9">2S albumin isoform 2</fullName>
    </submittedName>
</protein>
<feature type="signal peptide" evidence="7">
    <location>
        <begin position="1"/>
        <end position="20"/>
    </location>
</feature>
<keyword evidence="4" id="KW-0758">Storage protein</keyword>
<evidence type="ECO:0000256" key="6">
    <source>
        <dbReference type="ARBA" id="ARBA00023129"/>
    </source>
</evidence>
<keyword evidence="5" id="KW-0446">Lipid-binding</keyword>
<reference evidence="9" key="1">
    <citation type="submission" date="2006-10" db="EMBL/GenBank/DDBJ databases">
        <authorList>
            <person name="Chou W.-M."/>
            <person name="Tzen J.T.C."/>
        </authorList>
    </citation>
    <scope>NUCLEOTIDE SEQUENCE</scope>
</reference>
<dbReference type="CDD" id="cd00261">
    <property type="entry name" value="AAI_SS"/>
    <property type="match status" value="1"/>
</dbReference>
<accession>A1E0W0</accession>
<dbReference type="SMART" id="SM00499">
    <property type="entry name" value="AAI"/>
    <property type="match status" value="1"/>
</dbReference>
<dbReference type="InterPro" id="IPR000617">
    <property type="entry name" value="Napin/2SS/CON"/>
</dbReference>
<dbReference type="SUPFAM" id="SSF47699">
    <property type="entry name" value="Bifunctional inhibitor/lipid-transfer protein/seed storage 2S albumin"/>
    <property type="match status" value="1"/>
</dbReference>
<sequence length="132" mass="15068">MAKLAALLAALILVANAAAALRTTTEDCSRQIQWRDLSDCMRYLREQLLNEEAYNKLDNSPEDYLDQCCGQLRMMSVWCRCDGLKSEMNRQRQQGQLWGQDMSRIMQAAESLPGMCRDSEGPSRCDFGSSWF</sequence>
<organism evidence="9">
    <name type="scientific">Ficus pumila var. awkeotsang</name>
    <name type="common">Jelly fig</name>
    <name type="synonym">Ficus awkeotsang</name>
    <dbReference type="NCBI Taxonomy" id="204231"/>
    <lineage>
        <taxon>Eukaryota</taxon>
        <taxon>Viridiplantae</taxon>
        <taxon>Streptophyta</taxon>
        <taxon>Embryophyta</taxon>
        <taxon>Tracheophyta</taxon>
        <taxon>Spermatophyta</taxon>
        <taxon>Magnoliopsida</taxon>
        <taxon>eudicotyledons</taxon>
        <taxon>Gunneridae</taxon>
        <taxon>Pentapetalae</taxon>
        <taxon>rosids</taxon>
        <taxon>fabids</taxon>
        <taxon>Rosales</taxon>
        <taxon>Moraceae</taxon>
        <taxon>Ficeae</taxon>
        <taxon>Ficus</taxon>
    </lineage>
</organism>
<feature type="domain" description="Bifunctional inhibitor/plant lipid transfer protein/seed storage helical" evidence="8">
    <location>
        <begin position="28"/>
        <end position="125"/>
    </location>
</feature>
<dbReference type="AlphaFoldDB" id="A1E0W0"/>
<comment type="function">
    <text evidence="1">Plant non-specific lipid-transfer proteins transfer phospholipids as well as galactolipids across membranes. May play a role in wax or cutin deposition in the cell walls of expanding epidermal cells and certain secretory tissues.</text>
</comment>
<evidence type="ECO:0000256" key="2">
    <source>
        <dbReference type="ARBA" id="ARBA00008262"/>
    </source>
</evidence>
<dbReference type="GO" id="GO:0008289">
    <property type="term" value="F:lipid binding"/>
    <property type="evidence" value="ECO:0007669"/>
    <property type="project" value="UniProtKB-KW"/>
</dbReference>
<evidence type="ECO:0000256" key="5">
    <source>
        <dbReference type="ARBA" id="ARBA00023121"/>
    </source>
</evidence>